<dbReference type="AlphaFoldDB" id="A7ESE9"/>
<dbReference type="EMBL" id="CH476631">
    <property type="protein sequence ID" value="EDN92391.1"/>
    <property type="molecule type" value="Genomic_DNA"/>
</dbReference>
<name>A7ESE9_SCLS1</name>
<dbReference type="GeneID" id="5486661"/>
<evidence type="ECO:0000313" key="2">
    <source>
        <dbReference type="Proteomes" id="UP000001312"/>
    </source>
</evidence>
<accession>A7ESE9</accession>
<protein>
    <submittedName>
        <fullName evidence="1">Uncharacterized protein</fullName>
    </submittedName>
</protein>
<dbReference type="Proteomes" id="UP000001312">
    <property type="component" value="Unassembled WGS sequence"/>
</dbReference>
<dbReference type="RefSeq" id="XP_001590514.1">
    <property type="nucleotide sequence ID" value="XM_001590464.1"/>
</dbReference>
<proteinExistence type="predicted"/>
<dbReference type="InParanoid" id="A7ESE9"/>
<sequence length="59" mass="6226">MGSGGGGRGILNRVGRRSSTFPSSVQAIAGIEKYYRDQVIDSYAEALRVVYGFGLGVSV</sequence>
<keyword evidence="2" id="KW-1185">Reference proteome</keyword>
<reference evidence="2" key="1">
    <citation type="journal article" date="2011" name="PLoS Genet.">
        <title>Genomic analysis of the necrotrophic fungal pathogens Sclerotinia sclerotiorum and Botrytis cinerea.</title>
        <authorList>
            <person name="Amselem J."/>
            <person name="Cuomo C.A."/>
            <person name="van Kan J.A."/>
            <person name="Viaud M."/>
            <person name="Benito E.P."/>
            <person name="Couloux A."/>
            <person name="Coutinho P.M."/>
            <person name="de Vries R.P."/>
            <person name="Dyer P.S."/>
            <person name="Fillinger S."/>
            <person name="Fournier E."/>
            <person name="Gout L."/>
            <person name="Hahn M."/>
            <person name="Kohn L."/>
            <person name="Lapalu N."/>
            <person name="Plummer K.M."/>
            <person name="Pradier J.M."/>
            <person name="Quevillon E."/>
            <person name="Sharon A."/>
            <person name="Simon A."/>
            <person name="ten Have A."/>
            <person name="Tudzynski B."/>
            <person name="Tudzynski P."/>
            <person name="Wincker P."/>
            <person name="Andrew M."/>
            <person name="Anthouard V."/>
            <person name="Beever R.E."/>
            <person name="Beffa R."/>
            <person name="Benoit I."/>
            <person name="Bouzid O."/>
            <person name="Brault B."/>
            <person name="Chen Z."/>
            <person name="Choquer M."/>
            <person name="Collemare J."/>
            <person name="Cotton P."/>
            <person name="Danchin E.G."/>
            <person name="Da Silva C."/>
            <person name="Gautier A."/>
            <person name="Giraud C."/>
            <person name="Giraud T."/>
            <person name="Gonzalez C."/>
            <person name="Grossetete S."/>
            <person name="Guldener U."/>
            <person name="Henrissat B."/>
            <person name="Howlett B.J."/>
            <person name="Kodira C."/>
            <person name="Kretschmer M."/>
            <person name="Lappartient A."/>
            <person name="Leroch M."/>
            <person name="Levis C."/>
            <person name="Mauceli E."/>
            <person name="Neuveglise C."/>
            <person name="Oeser B."/>
            <person name="Pearson M."/>
            <person name="Poulain J."/>
            <person name="Poussereau N."/>
            <person name="Quesneville H."/>
            <person name="Rascle C."/>
            <person name="Schumacher J."/>
            <person name="Segurens B."/>
            <person name="Sexton A."/>
            <person name="Silva E."/>
            <person name="Sirven C."/>
            <person name="Soanes D.M."/>
            <person name="Talbot N.J."/>
            <person name="Templeton M."/>
            <person name="Yandava C."/>
            <person name="Yarden O."/>
            <person name="Zeng Q."/>
            <person name="Rollins J.A."/>
            <person name="Lebrun M.H."/>
            <person name="Dickman M."/>
        </authorList>
    </citation>
    <scope>NUCLEOTIDE SEQUENCE [LARGE SCALE GENOMIC DNA]</scope>
    <source>
        <strain evidence="2">ATCC 18683 / 1980 / Ss-1</strain>
    </source>
</reference>
<dbReference type="KEGG" id="ssl:SS1G_08254"/>
<evidence type="ECO:0000313" key="1">
    <source>
        <dbReference type="EMBL" id="EDN92391.1"/>
    </source>
</evidence>
<gene>
    <name evidence="1" type="ORF">SS1G_08254</name>
</gene>
<dbReference type="HOGENOM" id="CLU_2962278_0_0_1"/>
<organism evidence="1 2">
    <name type="scientific">Sclerotinia sclerotiorum (strain ATCC 18683 / 1980 / Ss-1)</name>
    <name type="common">White mold</name>
    <name type="synonym">Whetzelinia sclerotiorum</name>
    <dbReference type="NCBI Taxonomy" id="665079"/>
    <lineage>
        <taxon>Eukaryota</taxon>
        <taxon>Fungi</taxon>
        <taxon>Dikarya</taxon>
        <taxon>Ascomycota</taxon>
        <taxon>Pezizomycotina</taxon>
        <taxon>Leotiomycetes</taxon>
        <taxon>Helotiales</taxon>
        <taxon>Sclerotiniaceae</taxon>
        <taxon>Sclerotinia</taxon>
    </lineage>
</organism>